<dbReference type="InterPro" id="IPR046335">
    <property type="entry name" value="LacI/GalR-like_sensor"/>
</dbReference>
<evidence type="ECO:0000313" key="6">
    <source>
        <dbReference type="Proteomes" id="UP001596058"/>
    </source>
</evidence>
<keyword evidence="6" id="KW-1185">Reference proteome</keyword>
<sequence length="122" mass="12828">MITAATRRARERGGRQAVGMLLAGGTSFDAVFCGSDQIARGVADALRAVGRRVPEDVALVGFDNWDVMTQAGQPPLTSVDMDLEGLGRAAAEMLLAAINGTPAPGRHTHPCRLVVRESTART</sequence>
<reference evidence="6" key="1">
    <citation type="journal article" date="2019" name="Int. J. Syst. Evol. Microbiol.">
        <title>The Global Catalogue of Microorganisms (GCM) 10K type strain sequencing project: providing services to taxonomists for standard genome sequencing and annotation.</title>
        <authorList>
            <consortium name="The Broad Institute Genomics Platform"/>
            <consortium name="The Broad Institute Genome Sequencing Center for Infectious Disease"/>
            <person name="Wu L."/>
            <person name="Ma J."/>
        </authorList>
    </citation>
    <scope>NUCLEOTIDE SEQUENCE [LARGE SCALE GENOMIC DNA]</scope>
    <source>
        <strain evidence="6">CCUG 53903</strain>
    </source>
</reference>
<dbReference type="EMBL" id="JBHSPA010000084">
    <property type="protein sequence ID" value="MFC5832688.1"/>
    <property type="molecule type" value="Genomic_DNA"/>
</dbReference>
<accession>A0ABW1D630</accession>
<dbReference type="PANTHER" id="PTHR30146">
    <property type="entry name" value="LACI-RELATED TRANSCRIPTIONAL REPRESSOR"/>
    <property type="match status" value="1"/>
</dbReference>
<evidence type="ECO:0000256" key="1">
    <source>
        <dbReference type="ARBA" id="ARBA00023015"/>
    </source>
</evidence>
<dbReference type="InterPro" id="IPR028082">
    <property type="entry name" value="Peripla_BP_I"/>
</dbReference>
<evidence type="ECO:0000256" key="3">
    <source>
        <dbReference type="ARBA" id="ARBA00023163"/>
    </source>
</evidence>
<keyword evidence="3" id="KW-0804">Transcription</keyword>
<dbReference type="Pfam" id="PF13377">
    <property type="entry name" value="Peripla_BP_3"/>
    <property type="match status" value="1"/>
</dbReference>
<dbReference type="PANTHER" id="PTHR30146:SF109">
    <property type="entry name" value="HTH-TYPE TRANSCRIPTIONAL REGULATOR GALS"/>
    <property type="match status" value="1"/>
</dbReference>
<keyword evidence="1" id="KW-0805">Transcription regulation</keyword>
<dbReference type="Proteomes" id="UP001596058">
    <property type="component" value="Unassembled WGS sequence"/>
</dbReference>
<dbReference type="SUPFAM" id="SSF53822">
    <property type="entry name" value="Periplasmic binding protein-like I"/>
    <property type="match status" value="1"/>
</dbReference>
<dbReference type="RefSeq" id="WP_379522200.1">
    <property type="nucleotide sequence ID" value="NZ_JBHSPA010000084.1"/>
</dbReference>
<feature type="domain" description="Transcriptional regulator LacI/GalR-like sensor" evidence="4">
    <location>
        <begin position="29"/>
        <end position="119"/>
    </location>
</feature>
<keyword evidence="2" id="KW-0238">DNA-binding</keyword>
<comment type="caution">
    <text evidence="5">The sequence shown here is derived from an EMBL/GenBank/DDBJ whole genome shotgun (WGS) entry which is preliminary data.</text>
</comment>
<name>A0ABW1D630_9ACTN</name>
<evidence type="ECO:0000313" key="5">
    <source>
        <dbReference type="EMBL" id="MFC5832688.1"/>
    </source>
</evidence>
<dbReference type="Gene3D" id="3.40.50.2300">
    <property type="match status" value="1"/>
</dbReference>
<proteinExistence type="predicted"/>
<evidence type="ECO:0000256" key="2">
    <source>
        <dbReference type="ARBA" id="ARBA00023125"/>
    </source>
</evidence>
<protein>
    <submittedName>
        <fullName evidence="5">Substrate-binding domain-containing protein</fullName>
    </submittedName>
</protein>
<evidence type="ECO:0000259" key="4">
    <source>
        <dbReference type="Pfam" id="PF13377"/>
    </source>
</evidence>
<organism evidence="5 6">
    <name type="scientific">Nonomuraea insulae</name>
    <dbReference type="NCBI Taxonomy" id="1616787"/>
    <lineage>
        <taxon>Bacteria</taxon>
        <taxon>Bacillati</taxon>
        <taxon>Actinomycetota</taxon>
        <taxon>Actinomycetes</taxon>
        <taxon>Streptosporangiales</taxon>
        <taxon>Streptosporangiaceae</taxon>
        <taxon>Nonomuraea</taxon>
    </lineage>
</organism>
<gene>
    <name evidence="5" type="ORF">ACFPZ3_53295</name>
</gene>